<reference evidence="6" key="2">
    <citation type="journal article" date="2021" name="PeerJ">
        <title>Extensive microbial diversity within the chicken gut microbiome revealed by metagenomics and culture.</title>
        <authorList>
            <person name="Gilroy R."/>
            <person name="Ravi A."/>
            <person name="Getino M."/>
            <person name="Pursley I."/>
            <person name="Horton D.L."/>
            <person name="Alikhan N.F."/>
            <person name="Baker D."/>
            <person name="Gharbi K."/>
            <person name="Hall N."/>
            <person name="Watson M."/>
            <person name="Adriaenssens E.M."/>
            <person name="Foster-Nyarko E."/>
            <person name="Jarju S."/>
            <person name="Secka A."/>
            <person name="Antonio M."/>
            <person name="Oren A."/>
            <person name="Chaudhuri R.R."/>
            <person name="La Ragione R."/>
            <person name="Hildebrand F."/>
            <person name="Pallen M.J."/>
        </authorList>
    </citation>
    <scope>NUCLEOTIDE SEQUENCE</scope>
    <source>
        <strain evidence="6">USAMLcec3-3695</strain>
    </source>
</reference>
<comment type="pathway">
    <text evidence="1">Glycan metabolism; L-arabinan degradation.</text>
</comment>
<dbReference type="InterPro" id="IPR050727">
    <property type="entry name" value="GH43_arabinanases"/>
</dbReference>
<name>A0A9D1MC63_9FIRM</name>
<dbReference type="InterPro" id="IPR006710">
    <property type="entry name" value="Glyco_hydro_43"/>
</dbReference>
<evidence type="ECO:0000256" key="4">
    <source>
        <dbReference type="ARBA" id="ARBA00023295"/>
    </source>
</evidence>
<keyword evidence="4 5" id="KW-0326">Glycosidase</keyword>
<accession>A0A9D1MC63</accession>
<dbReference type="SUPFAM" id="SSF75005">
    <property type="entry name" value="Arabinanase/levansucrase/invertase"/>
    <property type="match status" value="2"/>
</dbReference>
<evidence type="ECO:0000313" key="6">
    <source>
        <dbReference type="EMBL" id="HIU57519.1"/>
    </source>
</evidence>
<dbReference type="Proteomes" id="UP000824109">
    <property type="component" value="Unassembled WGS sequence"/>
</dbReference>
<keyword evidence="3 5" id="KW-0378">Hydrolase</keyword>
<organism evidence="6 7">
    <name type="scientific">Candidatus Ornithomonoglobus merdipullorum</name>
    <dbReference type="NCBI Taxonomy" id="2840895"/>
    <lineage>
        <taxon>Bacteria</taxon>
        <taxon>Bacillati</taxon>
        <taxon>Bacillota</taxon>
        <taxon>Clostridia</taxon>
        <taxon>Candidatus Ornithomonoglobus</taxon>
    </lineage>
</organism>
<reference evidence="6" key="1">
    <citation type="submission" date="2020-10" db="EMBL/GenBank/DDBJ databases">
        <authorList>
            <person name="Gilroy R."/>
        </authorList>
    </citation>
    <scope>NUCLEOTIDE SEQUENCE</scope>
    <source>
        <strain evidence="6">USAMLcec3-3695</strain>
    </source>
</reference>
<dbReference type="GO" id="GO:0005975">
    <property type="term" value="P:carbohydrate metabolic process"/>
    <property type="evidence" value="ECO:0007669"/>
    <property type="project" value="InterPro"/>
</dbReference>
<dbReference type="AlphaFoldDB" id="A0A9D1MC63"/>
<proteinExistence type="inferred from homology"/>
<dbReference type="InterPro" id="IPR023296">
    <property type="entry name" value="Glyco_hydro_beta-prop_sf"/>
</dbReference>
<protein>
    <submittedName>
        <fullName evidence="6">Glycoside hydrolase family 43 protein</fullName>
    </submittedName>
</protein>
<evidence type="ECO:0000256" key="2">
    <source>
        <dbReference type="ARBA" id="ARBA00009865"/>
    </source>
</evidence>
<comment type="similarity">
    <text evidence="2 5">Belongs to the glycosyl hydrolase 43 family.</text>
</comment>
<gene>
    <name evidence="6" type="ORF">IAA61_06870</name>
</gene>
<dbReference type="PANTHER" id="PTHR43301">
    <property type="entry name" value="ARABINAN ENDO-1,5-ALPHA-L-ARABINOSIDASE"/>
    <property type="match status" value="1"/>
</dbReference>
<evidence type="ECO:0000256" key="1">
    <source>
        <dbReference type="ARBA" id="ARBA00004834"/>
    </source>
</evidence>
<evidence type="ECO:0000313" key="7">
    <source>
        <dbReference type="Proteomes" id="UP000824109"/>
    </source>
</evidence>
<evidence type="ECO:0000256" key="5">
    <source>
        <dbReference type="RuleBase" id="RU361187"/>
    </source>
</evidence>
<dbReference type="CDD" id="cd08983">
    <property type="entry name" value="GH43_Bt3655-like"/>
    <property type="match status" value="1"/>
</dbReference>
<dbReference type="GO" id="GO:0004553">
    <property type="term" value="F:hydrolase activity, hydrolyzing O-glycosyl compounds"/>
    <property type="evidence" value="ECO:0007669"/>
    <property type="project" value="InterPro"/>
</dbReference>
<dbReference type="Gene3D" id="2.115.10.20">
    <property type="entry name" value="Glycosyl hydrolase domain, family 43"/>
    <property type="match status" value="1"/>
</dbReference>
<evidence type="ECO:0000256" key="3">
    <source>
        <dbReference type="ARBA" id="ARBA00022801"/>
    </source>
</evidence>
<comment type="caution">
    <text evidence="6">The sequence shown here is derived from an EMBL/GenBank/DDBJ whole genome shotgun (WGS) entry which is preliminary data.</text>
</comment>
<dbReference type="EMBL" id="DVNB01000072">
    <property type="protein sequence ID" value="HIU57519.1"/>
    <property type="molecule type" value="Genomic_DNA"/>
</dbReference>
<dbReference type="Pfam" id="PF04616">
    <property type="entry name" value="Glyco_hydro_43"/>
    <property type="match status" value="1"/>
</dbReference>
<dbReference type="PANTHER" id="PTHR43301:SF3">
    <property type="entry name" value="ARABINAN ENDO-1,5-ALPHA-L-ARABINOSIDASE A-RELATED"/>
    <property type="match status" value="1"/>
</dbReference>
<sequence>MDNAYLFVHFKGTESKPDDEQIYFAVSKDGLKWENVNGGRPVLRSDMGERGLRDPHILRLEEGGFALIATDLSIYGRRGMKNVWKDAQECGSKDIAVWRSDDLINWTEQKMVRAAADDAGCTWAPEAIYDREKGEYMVFWASKTADDGYKKQRIWRAYTKDFNELSKPEVYIDREYSVIDTTIAYIDGVYYRFTKDEDGKTVFLETAESLNGEFSECDAFSLKGERGYEGPSLCRVGDGYMLYMDNFATHEGYKTFYTDSVAKADFRPKDGFETPDIFRHGTVMRITAEEYERLMKLA</sequence>